<evidence type="ECO:0000313" key="2">
    <source>
        <dbReference type="Proteomes" id="UP000475265"/>
    </source>
</evidence>
<reference evidence="1 2" key="1">
    <citation type="submission" date="2019-12" db="EMBL/GenBank/DDBJ databases">
        <title>Endophytic bacteria associated with Panax ginseng seedlings.</title>
        <authorList>
            <person name="Park J.M."/>
            <person name="Shin R."/>
            <person name="Jo S.H."/>
        </authorList>
    </citation>
    <scope>NUCLEOTIDE SEQUENCE [LARGE SCALE GENOMIC DNA]</scope>
    <source>
        <strain evidence="1 2">PgKB32</strain>
    </source>
</reference>
<dbReference type="AlphaFoldDB" id="A0A6L5BTB8"/>
<dbReference type="Proteomes" id="UP000475265">
    <property type="component" value="Unassembled WGS sequence"/>
</dbReference>
<dbReference type="RefSeq" id="WP_163914014.1">
    <property type="nucleotide sequence ID" value="NZ_JAAAXX010000002.1"/>
</dbReference>
<protein>
    <submittedName>
        <fullName evidence="1">Uncharacterized protein</fullName>
    </submittedName>
</protein>
<accession>A0A6L5BTB8</accession>
<comment type="caution">
    <text evidence="1">The sequence shown here is derived from an EMBL/GenBank/DDBJ whole genome shotgun (WGS) entry which is preliminary data.</text>
</comment>
<gene>
    <name evidence="1" type="ORF">FX983_06098</name>
</gene>
<evidence type="ECO:0000313" key="1">
    <source>
        <dbReference type="EMBL" id="KAF2391613.1"/>
    </source>
</evidence>
<dbReference type="EMBL" id="JAAAXX010000002">
    <property type="protein sequence ID" value="KAF2391613.1"/>
    <property type="molecule type" value="Genomic_DNA"/>
</dbReference>
<name>A0A6L5BTB8_9PSED</name>
<organism evidence="1 2">
    <name type="scientific">Pseudomonas frederiksbergensis</name>
    <dbReference type="NCBI Taxonomy" id="104087"/>
    <lineage>
        <taxon>Bacteria</taxon>
        <taxon>Pseudomonadati</taxon>
        <taxon>Pseudomonadota</taxon>
        <taxon>Gammaproteobacteria</taxon>
        <taxon>Pseudomonadales</taxon>
        <taxon>Pseudomonadaceae</taxon>
        <taxon>Pseudomonas</taxon>
    </lineage>
</organism>
<proteinExistence type="predicted"/>
<sequence length="180" mass="20948">MRRRGAQFWLWSNSQLHGRSHDEVLPDGTQVEVQARFNREQVTQVFIGVYTRDGTPLAEEFYDREGHPTLAKALAWGCTRAQAILTTVSEFRAPHRIQLTVGVVLDDPCELALRHMEMSADESLRLKRRDAWDEYLDAKQAVLDMMRSSKVDSEVWETQKRRLRNAIDRRAALRHTWPCD</sequence>